<keyword evidence="6 9" id="KW-0067">ATP-binding</keyword>
<dbReference type="EMBL" id="JACRSU010000002">
    <property type="protein sequence ID" value="MBC8540415.1"/>
    <property type="molecule type" value="Genomic_DNA"/>
</dbReference>
<dbReference type="Pfam" id="PF00012">
    <property type="entry name" value="HSP70"/>
    <property type="match status" value="1"/>
</dbReference>
<dbReference type="PANTHER" id="PTHR19375">
    <property type="entry name" value="HEAT SHOCK PROTEIN 70KDA"/>
    <property type="match status" value="1"/>
</dbReference>
<accession>A0A926DK44</accession>
<keyword evidence="14" id="KW-1185">Reference proteome</keyword>
<proteinExistence type="evidence at transcript level"/>
<dbReference type="InterPro" id="IPR029048">
    <property type="entry name" value="HSP70_C_sf"/>
</dbReference>
<dbReference type="SUPFAM" id="SSF53067">
    <property type="entry name" value="Actin-like ATPase domain"/>
    <property type="match status" value="2"/>
</dbReference>
<reference evidence="13" key="1">
    <citation type="submission" date="2020-08" db="EMBL/GenBank/DDBJ databases">
        <title>Genome public.</title>
        <authorList>
            <person name="Liu C."/>
            <person name="Sun Q."/>
        </authorList>
    </citation>
    <scope>NUCLEOTIDE SEQUENCE</scope>
    <source>
        <strain evidence="13">H8</strain>
    </source>
</reference>
<dbReference type="GO" id="GO:0005524">
    <property type="term" value="F:ATP binding"/>
    <property type="evidence" value="ECO:0007669"/>
    <property type="project" value="UniProtKB-UniRule"/>
</dbReference>
<evidence type="ECO:0000256" key="9">
    <source>
        <dbReference type="HAMAP-Rule" id="MF_00332"/>
    </source>
</evidence>
<protein>
    <recommendedName>
        <fullName evidence="3 9">Chaperone protein DnaK</fullName>
    </recommendedName>
    <alternativeName>
        <fullName evidence="9">HSP70</fullName>
    </alternativeName>
    <alternativeName>
        <fullName evidence="9">Heat shock 70 kDa protein</fullName>
    </alternativeName>
    <alternativeName>
        <fullName evidence="9">Heat shock protein 70</fullName>
    </alternativeName>
</protein>
<dbReference type="InterPro" id="IPR012725">
    <property type="entry name" value="Chaperone_DnaK"/>
</dbReference>
<evidence type="ECO:0000256" key="11">
    <source>
        <dbReference type="SAM" id="Coils"/>
    </source>
</evidence>
<dbReference type="GO" id="GO:0140662">
    <property type="term" value="F:ATP-dependent protein folding chaperone"/>
    <property type="evidence" value="ECO:0007669"/>
    <property type="project" value="InterPro"/>
</dbReference>
<evidence type="ECO:0000313" key="13">
    <source>
        <dbReference type="EMBL" id="MBC8540415.1"/>
    </source>
</evidence>
<sequence>MAKIIGIDLGTTNSCVAVMEGGEPTVIPNAEGGRTTPSVVAFSKNGERLVGQVAKRQAITNPERTIISIKREMGSSQKTDIDGKSYSPQEISAMILQKLKADAESYLGEPVTHAVITVPAYFNDAQRQATKDAGKIAGLEVQRIINEPTAAALAYGMDKDGDQKIMVYDLGGGTFDVSILELGDGIFEVLATNGNNRLGGDDFDQRVIDYLASEFQKENGIDLKNDKMALQRLKEAAEKAKIELSGVTTTNINLPFITADATGPKHLDVTLTRAKFDELTHDLVEATMEPSKKALADAGLSASNIDKVLLVGGSSRIPAVQEAVKNLTGKEPHKGINPDECVAVGAAIQGGVLSGDVSGVVLLDVTPLSLGIETLGGVFTKLIDRNTTIPAKKSQIFSTAADGQTSVEIHVLQGEREMAADNKTLGKFHLDGIPSAPRGVPQIEVTFDIDANGIVHVSAKDMGSGHEQNITITANTNLSDDEIDKAVKEAEKFAQEDKKKKEEIEIRNNADTLVYQSEKSLADLGDKVDAADKTAVESLIAKVKEALKGTDSAAIKAATEELSKKFYEVSSKVYQSTQGQQPPQDGPNPGDGNAPGGNNGDNVVDSDFEEVD</sequence>
<dbReference type="FunFam" id="2.60.34.10:FF:000014">
    <property type="entry name" value="Chaperone protein DnaK HSP70"/>
    <property type="match status" value="1"/>
</dbReference>
<dbReference type="AlphaFoldDB" id="A0A926DK44"/>
<dbReference type="PRINTS" id="PR00301">
    <property type="entry name" value="HEATSHOCK70"/>
</dbReference>
<dbReference type="Gene3D" id="3.30.420.40">
    <property type="match status" value="2"/>
</dbReference>
<keyword evidence="5 9" id="KW-0547">Nucleotide-binding</keyword>
<comment type="function">
    <text evidence="1 9">Acts as a chaperone.</text>
</comment>
<dbReference type="InterPro" id="IPR013126">
    <property type="entry name" value="Hsp_70_fam"/>
</dbReference>
<comment type="caution">
    <text evidence="13">The sequence shown here is derived from an EMBL/GenBank/DDBJ whole genome shotgun (WGS) entry which is preliminary data.</text>
</comment>
<gene>
    <name evidence="9 13" type="primary">dnaK</name>
    <name evidence="13" type="ORF">H8698_05440</name>
</gene>
<dbReference type="Proteomes" id="UP000611762">
    <property type="component" value="Unassembled WGS sequence"/>
</dbReference>
<evidence type="ECO:0000256" key="4">
    <source>
        <dbReference type="ARBA" id="ARBA00022553"/>
    </source>
</evidence>
<dbReference type="Gene3D" id="2.60.34.10">
    <property type="entry name" value="Substrate Binding Domain Of DNAk, Chain A, domain 1"/>
    <property type="match status" value="1"/>
</dbReference>
<dbReference type="PROSITE" id="PS00329">
    <property type="entry name" value="HSP70_2"/>
    <property type="match status" value="1"/>
</dbReference>
<dbReference type="FunFam" id="3.30.420.40:FF:000071">
    <property type="entry name" value="Molecular chaperone DnaK"/>
    <property type="match status" value="1"/>
</dbReference>
<keyword evidence="8 9" id="KW-0143">Chaperone</keyword>
<dbReference type="SUPFAM" id="SSF100934">
    <property type="entry name" value="Heat shock protein 70kD (HSP70), C-terminal subdomain"/>
    <property type="match status" value="1"/>
</dbReference>
<dbReference type="Gene3D" id="3.90.640.10">
    <property type="entry name" value="Actin, Chain A, domain 4"/>
    <property type="match status" value="1"/>
</dbReference>
<keyword evidence="11" id="KW-0175">Coiled coil</keyword>
<dbReference type="Gene3D" id="1.20.1270.10">
    <property type="match status" value="1"/>
</dbReference>
<feature type="compositionally biased region" description="Low complexity" evidence="12">
    <location>
        <begin position="578"/>
        <end position="592"/>
    </location>
</feature>
<keyword evidence="7 9" id="KW-0346">Stress response</keyword>
<dbReference type="NCBIfam" id="TIGR02350">
    <property type="entry name" value="prok_dnaK"/>
    <property type="match status" value="1"/>
</dbReference>
<dbReference type="RefSeq" id="WP_249311601.1">
    <property type="nucleotide sequence ID" value="NZ_JACRSU010000002.1"/>
</dbReference>
<organism evidence="13 14">
    <name type="scientific">Congzhengia minquanensis</name>
    <dbReference type="NCBI Taxonomy" id="2763657"/>
    <lineage>
        <taxon>Bacteria</taxon>
        <taxon>Bacillati</taxon>
        <taxon>Bacillota</taxon>
        <taxon>Clostridia</taxon>
        <taxon>Eubacteriales</taxon>
        <taxon>Oscillospiraceae</taxon>
        <taxon>Congzhengia</taxon>
    </lineage>
</organism>
<feature type="coiled-coil region" evidence="11">
    <location>
        <begin position="223"/>
        <end position="250"/>
    </location>
</feature>
<feature type="modified residue" description="Phosphothreonine; by autocatalysis" evidence="9">
    <location>
        <position position="174"/>
    </location>
</feature>
<name>A0A926DK44_9FIRM</name>
<dbReference type="InterPro" id="IPR029047">
    <property type="entry name" value="HSP70_peptide-bd_sf"/>
</dbReference>
<evidence type="ECO:0000256" key="12">
    <source>
        <dbReference type="SAM" id="MobiDB-lite"/>
    </source>
</evidence>
<keyword evidence="4 9" id="KW-0597">Phosphoprotein</keyword>
<evidence type="ECO:0000256" key="5">
    <source>
        <dbReference type="ARBA" id="ARBA00022741"/>
    </source>
</evidence>
<comment type="induction">
    <text evidence="9">By stress conditions e.g. heat shock.</text>
</comment>
<evidence type="ECO:0000256" key="1">
    <source>
        <dbReference type="ARBA" id="ARBA00002290"/>
    </source>
</evidence>
<dbReference type="SUPFAM" id="SSF100920">
    <property type="entry name" value="Heat shock protein 70kD (HSP70), peptide-binding domain"/>
    <property type="match status" value="1"/>
</dbReference>
<evidence type="ECO:0000256" key="7">
    <source>
        <dbReference type="ARBA" id="ARBA00023016"/>
    </source>
</evidence>
<evidence type="ECO:0000256" key="10">
    <source>
        <dbReference type="RuleBase" id="RU003322"/>
    </source>
</evidence>
<dbReference type="GO" id="GO:0051082">
    <property type="term" value="F:unfolded protein binding"/>
    <property type="evidence" value="ECO:0007669"/>
    <property type="project" value="InterPro"/>
</dbReference>
<evidence type="ECO:0000313" key="14">
    <source>
        <dbReference type="Proteomes" id="UP000611762"/>
    </source>
</evidence>
<dbReference type="InterPro" id="IPR043129">
    <property type="entry name" value="ATPase_NBD"/>
</dbReference>
<evidence type="ECO:0000256" key="8">
    <source>
        <dbReference type="ARBA" id="ARBA00023186"/>
    </source>
</evidence>
<dbReference type="HAMAP" id="MF_00332">
    <property type="entry name" value="DnaK"/>
    <property type="match status" value="1"/>
</dbReference>
<dbReference type="FunFam" id="1.20.1270.10:FF:000001">
    <property type="entry name" value="Molecular chaperone DnaK"/>
    <property type="match status" value="1"/>
</dbReference>
<evidence type="ECO:0000256" key="6">
    <source>
        <dbReference type="ARBA" id="ARBA00022840"/>
    </source>
</evidence>
<dbReference type="InterPro" id="IPR018181">
    <property type="entry name" value="Heat_shock_70_CS"/>
</dbReference>
<dbReference type="NCBIfam" id="NF001413">
    <property type="entry name" value="PRK00290.1"/>
    <property type="match status" value="1"/>
</dbReference>
<feature type="region of interest" description="Disordered" evidence="12">
    <location>
        <begin position="571"/>
        <end position="612"/>
    </location>
</feature>
<comment type="similarity">
    <text evidence="2 9 10">Belongs to the heat shock protein 70 family.</text>
</comment>
<evidence type="ECO:0000256" key="2">
    <source>
        <dbReference type="ARBA" id="ARBA00007381"/>
    </source>
</evidence>
<dbReference type="PROSITE" id="PS00297">
    <property type="entry name" value="HSP70_1"/>
    <property type="match status" value="1"/>
</dbReference>
<dbReference type="PROSITE" id="PS01036">
    <property type="entry name" value="HSP70_3"/>
    <property type="match status" value="1"/>
</dbReference>
<evidence type="ECO:0000256" key="3">
    <source>
        <dbReference type="ARBA" id="ARBA00014415"/>
    </source>
</evidence>
<dbReference type="CDD" id="cd10234">
    <property type="entry name" value="ASKHA_NBD_HSP70_DnaK-like"/>
    <property type="match status" value="1"/>
</dbReference>
<dbReference type="FunFam" id="3.90.640.10:FF:000003">
    <property type="entry name" value="Molecular chaperone DnaK"/>
    <property type="match status" value="1"/>
</dbReference>